<gene>
    <name evidence="1" type="primary">AVEN_230156_1</name>
    <name evidence="1" type="ORF">NPIL_677991</name>
</gene>
<comment type="caution">
    <text evidence="1">The sequence shown here is derived from an EMBL/GenBank/DDBJ whole genome shotgun (WGS) entry which is preliminary data.</text>
</comment>
<proteinExistence type="predicted"/>
<keyword evidence="2" id="KW-1185">Reference proteome</keyword>
<dbReference type="Proteomes" id="UP000887013">
    <property type="component" value="Unassembled WGS sequence"/>
</dbReference>
<evidence type="ECO:0000313" key="1">
    <source>
        <dbReference type="EMBL" id="GFT41416.1"/>
    </source>
</evidence>
<reference evidence="1" key="1">
    <citation type="submission" date="2020-08" db="EMBL/GenBank/DDBJ databases">
        <title>Multicomponent nature underlies the extraordinary mechanical properties of spider dragline silk.</title>
        <authorList>
            <person name="Kono N."/>
            <person name="Nakamura H."/>
            <person name="Mori M."/>
            <person name="Yoshida Y."/>
            <person name="Ohtoshi R."/>
            <person name="Malay A.D."/>
            <person name="Moran D.A.P."/>
            <person name="Tomita M."/>
            <person name="Numata K."/>
            <person name="Arakawa K."/>
        </authorList>
    </citation>
    <scope>NUCLEOTIDE SEQUENCE</scope>
</reference>
<protein>
    <submittedName>
        <fullName evidence="1">Uncharacterized protein</fullName>
    </submittedName>
</protein>
<dbReference type="AlphaFoldDB" id="A0A8X6P019"/>
<accession>A0A8X6P019</accession>
<organism evidence="1 2">
    <name type="scientific">Nephila pilipes</name>
    <name type="common">Giant wood spider</name>
    <name type="synonym">Nephila maculata</name>
    <dbReference type="NCBI Taxonomy" id="299642"/>
    <lineage>
        <taxon>Eukaryota</taxon>
        <taxon>Metazoa</taxon>
        <taxon>Ecdysozoa</taxon>
        <taxon>Arthropoda</taxon>
        <taxon>Chelicerata</taxon>
        <taxon>Arachnida</taxon>
        <taxon>Araneae</taxon>
        <taxon>Araneomorphae</taxon>
        <taxon>Entelegynae</taxon>
        <taxon>Araneoidea</taxon>
        <taxon>Nephilidae</taxon>
        <taxon>Nephila</taxon>
    </lineage>
</organism>
<evidence type="ECO:0000313" key="2">
    <source>
        <dbReference type="Proteomes" id="UP000887013"/>
    </source>
</evidence>
<dbReference type="EMBL" id="BMAW01110081">
    <property type="protein sequence ID" value="GFT41416.1"/>
    <property type="molecule type" value="Genomic_DNA"/>
</dbReference>
<sequence length="92" mass="10375">MYNNSSDEQTVCFTITSGEPLLNVVSTLIYGVYQSRSRITSISSTDELTEDNEPPAKRRIPVCIPHDSARKKDMRHMPETMALEVTVVNARM</sequence>
<name>A0A8X6P019_NEPPI</name>